<evidence type="ECO:0000313" key="3">
    <source>
        <dbReference type="Proteomes" id="UP000316545"/>
    </source>
</evidence>
<feature type="transmembrane region" description="Helical" evidence="1">
    <location>
        <begin position="28"/>
        <end position="49"/>
    </location>
</feature>
<organism evidence="2 3">
    <name type="scientific">Nitrospirillum amazonense</name>
    <dbReference type="NCBI Taxonomy" id="28077"/>
    <lineage>
        <taxon>Bacteria</taxon>
        <taxon>Pseudomonadati</taxon>
        <taxon>Pseudomonadota</taxon>
        <taxon>Alphaproteobacteria</taxon>
        <taxon>Rhodospirillales</taxon>
        <taxon>Azospirillaceae</taxon>
        <taxon>Nitrospirillum</taxon>
    </lineage>
</organism>
<gene>
    <name evidence="2" type="ORF">FBZ88_11188</name>
</gene>
<keyword evidence="1" id="KW-0472">Membrane</keyword>
<evidence type="ECO:0000313" key="2">
    <source>
        <dbReference type="EMBL" id="TWB25011.1"/>
    </source>
</evidence>
<accession>A0A560FTX0</accession>
<dbReference type="SUPFAM" id="SSF53474">
    <property type="entry name" value="alpha/beta-Hydrolases"/>
    <property type="match status" value="1"/>
</dbReference>
<protein>
    <recommendedName>
        <fullName evidence="4">Chlorophyllase-like protein</fullName>
    </recommendedName>
</protein>
<dbReference type="EMBL" id="VITO01000011">
    <property type="protein sequence ID" value="TWB25011.1"/>
    <property type="molecule type" value="Genomic_DNA"/>
</dbReference>
<reference evidence="2 3" key="1">
    <citation type="submission" date="2019-06" db="EMBL/GenBank/DDBJ databases">
        <title>Genomic Encyclopedia of Type Strains, Phase IV (KMG-V): Genome sequencing to study the core and pangenomes of soil and plant-associated prokaryotes.</title>
        <authorList>
            <person name="Whitman W."/>
        </authorList>
    </citation>
    <scope>NUCLEOTIDE SEQUENCE [LARGE SCALE GENOMIC DNA]</scope>
    <source>
        <strain evidence="2 3">BR 11865</strain>
    </source>
</reference>
<evidence type="ECO:0008006" key="4">
    <source>
        <dbReference type="Google" id="ProtNLM"/>
    </source>
</evidence>
<keyword evidence="3" id="KW-1185">Reference proteome</keyword>
<name>A0A560FTX0_9PROT</name>
<dbReference type="Proteomes" id="UP000316545">
    <property type="component" value="Unassembled WGS sequence"/>
</dbReference>
<comment type="caution">
    <text evidence="2">The sequence shown here is derived from an EMBL/GenBank/DDBJ whole genome shotgun (WGS) entry which is preliminary data.</text>
</comment>
<dbReference type="InterPro" id="IPR029058">
    <property type="entry name" value="AB_hydrolase_fold"/>
</dbReference>
<keyword evidence="1" id="KW-0812">Transmembrane</keyword>
<dbReference type="AlphaFoldDB" id="A0A560FTX0"/>
<sequence length="378" mass="40066">MSPKTFHPRARITGCDGVGRVDMAVRRLMAQGVVLAALLPLCTGCFFAARQGVKALRGDKHATPAACDGMVLPPGMPAGVDGPYAMVQHSVPDPAMAGQDLVVFLPEHAPGPSPVIFLAHGFGPNRWPSYEGLIRHMVSRGAVVVYAPYPAFGATHDQRYDALWVGFKAAVAAEGRAMDLTRVGIVGHSYGGGAVPFLAARVFGEQGWGGRGAFTLALAPWYSYRTGDADMARLPPHVLQGWQVYDGDTMNDQRMAVDLYRHAPPAGGRYFFQAASGTLTWPQGPTAGCPLVADHRTPGLGDGVLLKRLAVYPVADALADQAFVTSADTAAKLAALGQWGPGYHPLVREAAPAAAKPQDAYVFPWTHPQNPRQGEGTP</sequence>
<dbReference type="Gene3D" id="3.40.50.1820">
    <property type="entry name" value="alpha/beta hydrolase"/>
    <property type="match status" value="1"/>
</dbReference>
<proteinExistence type="predicted"/>
<keyword evidence="1" id="KW-1133">Transmembrane helix</keyword>
<evidence type="ECO:0000256" key="1">
    <source>
        <dbReference type="SAM" id="Phobius"/>
    </source>
</evidence>